<protein>
    <submittedName>
        <fullName evidence="1">Uncharacterized protein</fullName>
    </submittedName>
</protein>
<dbReference type="RefSeq" id="WP_090872047.1">
    <property type="nucleotide sequence ID" value="NZ_FOHE01000021.1"/>
</dbReference>
<accession>A0A1I0GER4</accession>
<sequence length="81" mass="8950">MSIPTANEFISMFKNPESEKILEFAKVDPNYVEGDAKVIYDIDVGSGTLSEVTWADHINPTANKSVMIINGVVVAQYDRTN</sequence>
<dbReference type="AlphaFoldDB" id="A0A1I0GER4"/>
<evidence type="ECO:0000313" key="1">
    <source>
        <dbReference type="EMBL" id="SET69342.1"/>
    </source>
</evidence>
<dbReference type="STRING" id="930131.SAMN05216389_12117"/>
<name>A0A1I0GER4_9BACI</name>
<dbReference type="EMBL" id="FOHE01000021">
    <property type="protein sequence ID" value="SET69342.1"/>
    <property type="molecule type" value="Genomic_DNA"/>
</dbReference>
<keyword evidence="2" id="KW-1185">Reference proteome</keyword>
<dbReference type="Proteomes" id="UP000198618">
    <property type="component" value="Unassembled WGS sequence"/>
</dbReference>
<reference evidence="1 2" key="1">
    <citation type="submission" date="2016-10" db="EMBL/GenBank/DDBJ databases">
        <authorList>
            <person name="de Groot N.N."/>
        </authorList>
    </citation>
    <scope>NUCLEOTIDE SEQUENCE [LARGE SCALE GENOMIC DNA]</scope>
    <source>
        <strain evidence="1 2">IBRC-M 10780</strain>
    </source>
</reference>
<proteinExistence type="predicted"/>
<dbReference type="OrthoDB" id="1955141at2"/>
<evidence type="ECO:0000313" key="2">
    <source>
        <dbReference type="Proteomes" id="UP000198618"/>
    </source>
</evidence>
<gene>
    <name evidence="1" type="ORF">SAMN05216389_12117</name>
</gene>
<organism evidence="1 2">
    <name type="scientific">Oceanobacillus limi</name>
    <dbReference type="NCBI Taxonomy" id="930131"/>
    <lineage>
        <taxon>Bacteria</taxon>
        <taxon>Bacillati</taxon>
        <taxon>Bacillota</taxon>
        <taxon>Bacilli</taxon>
        <taxon>Bacillales</taxon>
        <taxon>Bacillaceae</taxon>
        <taxon>Oceanobacillus</taxon>
    </lineage>
</organism>